<keyword evidence="6" id="KW-0067">ATP-binding</keyword>
<feature type="domain" description="SF4 helicase" evidence="11">
    <location>
        <begin position="548"/>
        <end position="604"/>
    </location>
</feature>
<dbReference type="InterPro" id="IPR036185">
    <property type="entry name" value="DNA_heli_DnaB-like_N_sf"/>
</dbReference>
<proteinExistence type="inferred from homology"/>
<dbReference type="GO" id="GO:0005829">
    <property type="term" value="C:cytosol"/>
    <property type="evidence" value="ECO:0007669"/>
    <property type="project" value="TreeGrafter"/>
</dbReference>
<dbReference type="InterPro" id="IPR007693">
    <property type="entry name" value="DNA_helicase_DnaB-like_N"/>
</dbReference>
<dbReference type="GO" id="GO:0003677">
    <property type="term" value="F:DNA binding"/>
    <property type="evidence" value="ECO:0007669"/>
    <property type="project" value="UniProtKB-KW"/>
</dbReference>
<evidence type="ECO:0000256" key="10">
    <source>
        <dbReference type="ARBA" id="ARBA00048954"/>
    </source>
</evidence>
<gene>
    <name evidence="12" type="primary">dnaB</name>
</gene>
<dbReference type="InterPro" id="IPR016136">
    <property type="entry name" value="DNA_helicase_N/primase_C"/>
</dbReference>
<evidence type="ECO:0000256" key="6">
    <source>
        <dbReference type="ARBA" id="ARBA00022840"/>
    </source>
</evidence>
<feature type="domain" description="SF4 helicase" evidence="11">
    <location>
        <begin position="195"/>
        <end position="400"/>
    </location>
</feature>
<protein>
    <recommendedName>
        <fullName evidence="9">DNA 5'-3' helicase</fullName>
        <ecNumber evidence="9">5.6.2.3</ecNumber>
    </recommendedName>
</protein>
<evidence type="ECO:0000256" key="8">
    <source>
        <dbReference type="ARBA" id="ARBA00023235"/>
    </source>
</evidence>
<geneLocation type="chloroplast" evidence="12"/>
<dbReference type="PANTHER" id="PTHR30153:SF2">
    <property type="entry name" value="REPLICATIVE DNA HELICASE"/>
    <property type="match status" value="1"/>
</dbReference>
<keyword evidence="2" id="KW-0235">DNA replication</keyword>
<evidence type="ECO:0000256" key="3">
    <source>
        <dbReference type="ARBA" id="ARBA00022741"/>
    </source>
</evidence>
<dbReference type="AlphaFoldDB" id="A0A1Z1MD01"/>
<dbReference type="PROSITE" id="PS51199">
    <property type="entry name" value="SF4_HELICASE"/>
    <property type="match status" value="2"/>
</dbReference>
<dbReference type="PANTHER" id="PTHR30153">
    <property type="entry name" value="REPLICATIVE DNA HELICASE DNAB"/>
    <property type="match status" value="1"/>
</dbReference>
<evidence type="ECO:0000313" key="12">
    <source>
        <dbReference type="EMBL" id="ARW63809.1"/>
    </source>
</evidence>
<dbReference type="Gene3D" id="1.10.860.10">
    <property type="entry name" value="DNAb Helicase, Chain A"/>
    <property type="match status" value="1"/>
</dbReference>
<dbReference type="Pfam" id="PF03796">
    <property type="entry name" value="DnaB_C"/>
    <property type="match status" value="1"/>
</dbReference>
<sequence length="604" mass="71106">MSPIYQRKYIPQNYLAEEILLGMIIIYPEIIKNISNIVKKEYFFLEFHELIYINILEIKSKKGCNIISLLYQLEHSQVISNFSGCKRIIRMMRQSQIFINLSNINSYIKELIDLLNHTYIKRLIIQYGYNIIKLGYGSLIDNSYIYKKILFYIKFIEREINNSHNLDKEITDLKKLLSFKLLRIKHPNIYNRENIINNTKIIKSGFQQLDLITNGLPNGNLIVIAGRPSVGKTSLAINIAYNTFIWQNISICFFSLEMSSKEVLNRIISVSCNLNIHCNLELSKHKWNSIIEICKKLLNNNIYINDKYNIDINYIEYITKNLQNSSNIKLVIIDYLQLIEFPFKSNKKLNRSQEIGYITRKLKLLAQLLKLPIIVLSQLNRNIEIRNDKEPLLSDLKESGCIYHQNNVGTNYLLNNINIMNFNHILKNLLITFSANKHKNIKNKNKVKAYNSIVYFSYKNLFRLSHKIYKLYTTYNHQYLSHMSWRELHKSTKSIKFNSIVKYKSYKAILLYSNYIMKVKYIDYLKTYDVNINNKFHFFSGNVVLHNSIEQDSDIIIILQSKKKDINDLDKTIIDIKVSKNRNGKTGSCAIKFTPETTRFSTLE</sequence>
<keyword evidence="7" id="KW-0238">DNA-binding</keyword>
<evidence type="ECO:0000256" key="9">
    <source>
        <dbReference type="ARBA" id="ARBA00044969"/>
    </source>
</evidence>
<reference evidence="12" key="1">
    <citation type="journal article" date="2017" name="J. Phycol.">
        <title>Analysis of chloroplast genomes and a supermatrix inform reclassification of the Rhodomelaceae (Rhodophyta).</title>
        <authorList>
            <person name="Diaz-Tapia P."/>
            <person name="Maggs C.A."/>
            <person name="West J.A."/>
            <person name="Verbruggen H."/>
        </authorList>
    </citation>
    <scope>NUCLEOTIDE SEQUENCE</scope>
    <source>
        <strain evidence="12">PD620</strain>
    </source>
</reference>
<dbReference type="EC" id="5.6.2.3" evidence="9"/>
<organism evidence="12">
    <name type="scientific">Chondria sp.</name>
    <name type="common">in: red algae</name>
    <dbReference type="NCBI Taxonomy" id="1982705"/>
    <lineage>
        <taxon>Eukaryota</taxon>
        <taxon>Rhodophyta</taxon>
        <taxon>Florideophyceae</taxon>
        <taxon>Rhodymeniophycidae</taxon>
        <taxon>Ceramiales</taxon>
        <taxon>Rhodomelaceae</taxon>
        <taxon>Chondrieae</taxon>
        <taxon>Chondria</taxon>
    </lineage>
</organism>
<dbReference type="Gene3D" id="3.40.50.300">
    <property type="entry name" value="P-loop containing nucleotide triphosphate hydrolases"/>
    <property type="match status" value="2"/>
</dbReference>
<evidence type="ECO:0000256" key="1">
    <source>
        <dbReference type="ARBA" id="ARBA00008428"/>
    </source>
</evidence>
<dbReference type="SUPFAM" id="SSF52540">
    <property type="entry name" value="P-loop containing nucleoside triphosphate hydrolases"/>
    <property type="match status" value="1"/>
</dbReference>
<keyword evidence="3" id="KW-0547">Nucleotide-binding</keyword>
<dbReference type="GO" id="GO:0016787">
    <property type="term" value="F:hydrolase activity"/>
    <property type="evidence" value="ECO:0007669"/>
    <property type="project" value="UniProtKB-KW"/>
</dbReference>
<keyword evidence="12" id="KW-0934">Plastid</keyword>
<name>A0A1Z1MD01_9FLOR</name>
<keyword evidence="5 12" id="KW-0347">Helicase</keyword>
<keyword evidence="8" id="KW-0413">Isomerase</keyword>
<evidence type="ECO:0000256" key="4">
    <source>
        <dbReference type="ARBA" id="ARBA00022801"/>
    </source>
</evidence>
<dbReference type="InterPro" id="IPR027417">
    <property type="entry name" value="P-loop_NTPase"/>
</dbReference>
<evidence type="ECO:0000256" key="7">
    <source>
        <dbReference type="ARBA" id="ARBA00023125"/>
    </source>
</evidence>
<dbReference type="GO" id="GO:0043139">
    <property type="term" value="F:5'-3' DNA helicase activity"/>
    <property type="evidence" value="ECO:0007669"/>
    <property type="project" value="UniProtKB-EC"/>
</dbReference>
<accession>A0A1Z1MD01</accession>
<comment type="catalytic activity">
    <reaction evidence="10">
        <text>ATP + H2O = ADP + phosphate + H(+)</text>
        <dbReference type="Rhea" id="RHEA:13065"/>
        <dbReference type="ChEBI" id="CHEBI:15377"/>
        <dbReference type="ChEBI" id="CHEBI:15378"/>
        <dbReference type="ChEBI" id="CHEBI:30616"/>
        <dbReference type="ChEBI" id="CHEBI:43474"/>
        <dbReference type="ChEBI" id="CHEBI:456216"/>
        <dbReference type="EC" id="5.6.2.3"/>
    </reaction>
</comment>
<dbReference type="InterPro" id="IPR007694">
    <property type="entry name" value="DNA_helicase_DnaB-like_C"/>
</dbReference>
<dbReference type="Pfam" id="PF00772">
    <property type="entry name" value="DnaB"/>
    <property type="match status" value="1"/>
</dbReference>
<dbReference type="GO" id="GO:0006260">
    <property type="term" value="P:DNA replication"/>
    <property type="evidence" value="ECO:0007669"/>
    <property type="project" value="UniProtKB-KW"/>
</dbReference>
<keyword evidence="12" id="KW-0150">Chloroplast</keyword>
<evidence type="ECO:0000259" key="11">
    <source>
        <dbReference type="PROSITE" id="PS51199"/>
    </source>
</evidence>
<comment type="similarity">
    <text evidence="1">Belongs to the helicase family. DnaB subfamily.</text>
</comment>
<dbReference type="GO" id="GO:0005524">
    <property type="term" value="F:ATP binding"/>
    <property type="evidence" value="ECO:0007669"/>
    <property type="project" value="UniProtKB-KW"/>
</dbReference>
<dbReference type="EMBL" id="MF101429">
    <property type="protein sequence ID" value="ARW63809.1"/>
    <property type="molecule type" value="Genomic_DNA"/>
</dbReference>
<evidence type="ECO:0000256" key="5">
    <source>
        <dbReference type="ARBA" id="ARBA00022806"/>
    </source>
</evidence>
<evidence type="ECO:0000256" key="2">
    <source>
        <dbReference type="ARBA" id="ARBA00022705"/>
    </source>
</evidence>
<dbReference type="SUPFAM" id="SSF48024">
    <property type="entry name" value="N-terminal domain of DnaB helicase"/>
    <property type="match status" value="1"/>
</dbReference>
<keyword evidence="4" id="KW-0378">Hydrolase</keyword>